<evidence type="ECO:0000259" key="3">
    <source>
        <dbReference type="Pfam" id="PF00534"/>
    </source>
</evidence>
<dbReference type="Proteomes" id="UP000739180">
    <property type="component" value="Unassembled WGS sequence"/>
</dbReference>
<dbReference type="Gene3D" id="3.40.50.2000">
    <property type="entry name" value="Glycogen Phosphorylase B"/>
    <property type="match status" value="2"/>
</dbReference>
<proteinExistence type="predicted"/>
<keyword evidence="2" id="KW-0808">Transferase</keyword>
<dbReference type="SUPFAM" id="SSF53756">
    <property type="entry name" value="UDP-Glycosyltransferase/glycogen phosphorylase"/>
    <property type="match status" value="1"/>
</dbReference>
<evidence type="ECO:0000313" key="5">
    <source>
        <dbReference type="Proteomes" id="UP000739180"/>
    </source>
</evidence>
<keyword evidence="1" id="KW-0328">Glycosyltransferase</keyword>
<dbReference type="InterPro" id="IPR001296">
    <property type="entry name" value="Glyco_trans_1"/>
</dbReference>
<dbReference type="PANTHER" id="PTHR12526">
    <property type="entry name" value="GLYCOSYLTRANSFERASE"/>
    <property type="match status" value="1"/>
</dbReference>
<reference evidence="4 5" key="1">
    <citation type="submission" date="2019-05" db="EMBL/GenBank/DDBJ databases">
        <title>Genome of Alcanivorax gelatiniphagus, an oil degrading marine bacteria.</title>
        <authorList>
            <person name="Kwon K.K."/>
        </authorList>
    </citation>
    <scope>NUCLEOTIDE SEQUENCE [LARGE SCALE GENOMIC DNA]</scope>
    <source>
        <strain evidence="4 5">MEBiC 08158</strain>
    </source>
</reference>
<dbReference type="RefSeq" id="WP_138771651.1">
    <property type="nucleotide sequence ID" value="NZ_JBHSSX010000011.1"/>
</dbReference>
<name>A0ABY2XNX0_9GAMM</name>
<protein>
    <submittedName>
        <fullName evidence="4">Glycosyltransferase</fullName>
    </submittedName>
</protein>
<comment type="caution">
    <text evidence="4">The sequence shown here is derived from an EMBL/GenBank/DDBJ whole genome shotgun (WGS) entry which is preliminary data.</text>
</comment>
<dbReference type="EMBL" id="VCQT01000022">
    <property type="protein sequence ID" value="TMW13609.1"/>
    <property type="molecule type" value="Genomic_DNA"/>
</dbReference>
<evidence type="ECO:0000313" key="4">
    <source>
        <dbReference type="EMBL" id="TMW13609.1"/>
    </source>
</evidence>
<dbReference type="PANTHER" id="PTHR12526:SF629">
    <property type="entry name" value="TEICHURONIC ACID BIOSYNTHESIS GLYCOSYLTRANSFERASE TUAH-RELATED"/>
    <property type="match status" value="1"/>
</dbReference>
<sequence>MASLLLLTINYPYPPGEQFLEDEIGYWADSGFQDIRILPALGAGEPRPVPKRLEVSEPRETVPRAAMVSALFSALFSATFRNEVRYLRSQAKLTLATVWLALKETTQVKIAERRLKRFLADNPTDVIYSYWNNAAAYAACEQKRKGWPGKVVSRAHRADLYEEERAHEYMPLKRQYVDSFDTVFCLSAEAADYFHARFGGTRQSVQVAPLGVPVGTAMTSRSPKGNVHILSLSFCAPVKRIDRILEAVEQFAAKIPDLSVSWTHIGHGPLYEALKTEAESRARRLANLRCRFTGALEHDRVKQFFEDNPVDVFINSSASEGMPVSIMEAMSFGVPVIAPDVGSVAGLVSDERGRLLKSEPGPRDIADAIEECVLAPMARREVMAESARRHIEEYFNANRNYPAFVDAVERISGKA</sequence>
<organism evidence="4 5">
    <name type="scientific">Alloalcanivorax gelatiniphagus</name>
    <dbReference type="NCBI Taxonomy" id="1194167"/>
    <lineage>
        <taxon>Bacteria</taxon>
        <taxon>Pseudomonadati</taxon>
        <taxon>Pseudomonadota</taxon>
        <taxon>Gammaproteobacteria</taxon>
        <taxon>Oceanospirillales</taxon>
        <taxon>Alcanivoracaceae</taxon>
        <taxon>Alloalcanivorax</taxon>
    </lineage>
</organism>
<accession>A0ABY2XNX0</accession>
<evidence type="ECO:0000256" key="2">
    <source>
        <dbReference type="ARBA" id="ARBA00022679"/>
    </source>
</evidence>
<feature type="domain" description="Glycosyl transferase family 1" evidence="3">
    <location>
        <begin position="223"/>
        <end position="389"/>
    </location>
</feature>
<evidence type="ECO:0000256" key="1">
    <source>
        <dbReference type="ARBA" id="ARBA00022676"/>
    </source>
</evidence>
<dbReference type="Pfam" id="PF00534">
    <property type="entry name" value="Glycos_transf_1"/>
    <property type="match status" value="1"/>
</dbReference>
<gene>
    <name evidence="4" type="ORF">FGS76_05615</name>
</gene>
<keyword evidence="5" id="KW-1185">Reference proteome</keyword>